<keyword evidence="1" id="KW-0732">Signal</keyword>
<gene>
    <name evidence="2" type="ORF">PVAND_002726</name>
</gene>
<dbReference type="SUPFAM" id="SSF53756">
    <property type="entry name" value="UDP-Glycosyltransferase/glycogen phosphorylase"/>
    <property type="match status" value="1"/>
</dbReference>
<feature type="signal peptide" evidence="1">
    <location>
        <begin position="1"/>
        <end position="17"/>
    </location>
</feature>
<dbReference type="EMBL" id="JADBJN010000003">
    <property type="protein sequence ID" value="KAG5672611.1"/>
    <property type="molecule type" value="Genomic_DNA"/>
</dbReference>
<dbReference type="OrthoDB" id="5835829at2759"/>
<evidence type="ECO:0000256" key="1">
    <source>
        <dbReference type="SAM" id="SignalP"/>
    </source>
</evidence>
<name>A0A9J6BT05_POLVA</name>
<keyword evidence="3" id="KW-1185">Reference proteome</keyword>
<proteinExistence type="predicted"/>
<evidence type="ECO:0008006" key="4">
    <source>
        <dbReference type="Google" id="ProtNLM"/>
    </source>
</evidence>
<feature type="chain" id="PRO_5039886672" description="UDP-glucuronosyltransferase" evidence="1">
    <location>
        <begin position="18"/>
        <end position="143"/>
    </location>
</feature>
<reference evidence="2" key="1">
    <citation type="submission" date="2021-03" db="EMBL/GenBank/DDBJ databases">
        <title>Chromosome level genome of the anhydrobiotic midge Polypedilum vanderplanki.</title>
        <authorList>
            <person name="Yoshida Y."/>
            <person name="Kikawada T."/>
            <person name="Gusev O."/>
        </authorList>
    </citation>
    <scope>NUCLEOTIDE SEQUENCE</scope>
    <source>
        <strain evidence="2">NIAS01</strain>
        <tissue evidence="2">Whole body or cell culture</tissue>
    </source>
</reference>
<accession>A0A9J6BT05</accession>
<sequence>MFLLIFLFLNGVVISSSSNILAVFPMHYKSHFMIGSAVVRELANKGHNVTLISPYELKHPNVNSVILTNKPKVIMNEFLLADISIITNFIVVPKISEYAINFSLSHENVVPLFKEKFDAVIVEIFMTEALYGKSFFLYFIINI</sequence>
<organism evidence="2 3">
    <name type="scientific">Polypedilum vanderplanki</name>
    <name type="common">Sleeping chironomid midge</name>
    <dbReference type="NCBI Taxonomy" id="319348"/>
    <lineage>
        <taxon>Eukaryota</taxon>
        <taxon>Metazoa</taxon>
        <taxon>Ecdysozoa</taxon>
        <taxon>Arthropoda</taxon>
        <taxon>Hexapoda</taxon>
        <taxon>Insecta</taxon>
        <taxon>Pterygota</taxon>
        <taxon>Neoptera</taxon>
        <taxon>Endopterygota</taxon>
        <taxon>Diptera</taxon>
        <taxon>Nematocera</taxon>
        <taxon>Chironomoidea</taxon>
        <taxon>Chironomidae</taxon>
        <taxon>Chironominae</taxon>
        <taxon>Polypedilum</taxon>
        <taxon>Polypedilum</taxon>
    </lineage>
</organism>
<protein>
    <recommendedName>
        <fullName evidence="4">UDP-glucuronosyltransferase</fullName>
    </recommendedName>
</protein>
<evidence type="ECO:0000313" key="3">
    <source>
        <dbReference type="Proteomes" id="UP001107558"/>
    </source>
</evidence>
<comment type="caution">
    <text evidence="2">The sequence shown here is derived from an EMBL/GenBank/DDBJ whole genome shotgun (WGS) entry which is preliminary data.</text>
</comment>
<dbReference type="Proteomes" id="UP001107558">
    <property type="component" value="Chromosome 3"/>
</dbReference>
<evidence type="ECO:0000313" key="2">
    <source>
        <dbReference type="EMBL" id="KAG5672611.1"/>
    </source>
</evidence>
<dbReference type="AlphaFoldDB" id="A0A9J6BT05"/>